<protein>
    <recommendedName>
        <fullName evidence="3">AB hydrolase-1 domain-containing protein</fullName>
    </recommendedName>
</protein>
<dbReference type="SUPFAM" id="SSF53474">
    <property type="entry name" value="alpha/beta-Hydrolases"/>
    <property type="match status" value="1"/>
</dbReference>
<dbReference type="STRING" id="1385369.N825_32105"/>
<name>W9GPX2_9PROT</name>
<dbReference type="InterPro" id="IPR029058">
    <property type="entry name" value="AB_hydrolase_fold"/>
</dbReference>
<evidence type="ECO:0008006" key="3">
    <source>
        <dbReference type="Google" id="ProtNLM"/>
    </source>
</evidence>
<evidence type="ECO:0000313" key="2">
    <source>
        <dbReference type="Proteomes" id="UP000019486"/>
    </source>
</evidence>
<proteinExistence type="predicted"/>
<dbReference type="Proteomes" id="UP000019486">
    <property type="component" value="Unassembled WGS sequence"/>
</dbReference>
<dbReference type="Gene3D" id="3.40.50.1820">
    <property type="entry name" value="alpha/beta hydrolase"/>
    <property type="match status" value="1"/>
</dbReference>
<accession>W9GPX2</accession>
<dbReference type="AlphaFoldDB" id="W9GPX2"/>
<keyword evidence="2" id="KW-1185">Reference proteome</keyword>
<organism evidence="1 2">
    <name type="scientific">Skermanella stibiiresistens SB22</name>
    <dbReference type="NCBI Taxonomy" id="1385369"/>
    <lineage>
        <taxon>Bacteria</taxon>
        <taxon>Pseudomonadati</taxon>
        <taxon>Pseudomonadota</taxon>
        <taxon>Alphaproteobacteria</taxon>
        <taxon>Rhodospirillales</taxon>
        <taxon>Azospirillaceae</taxon>
        <taxon>Skermanella</taxon>
    </lineage>
</organism>
<sequence length="140" mass="15160">MADGFVRPPHAGLAARQDLSAADVDLFARTMFGKPVEPFLREAIRRSDGRCRVRLFEAALAGVGVDQRGAVEGSPVPIAVINGGADPLIKLDYISSVEYANLWEGRCHVLEGVGHAPFWHAAGEFNAMVDRFLRTCSRPG</sequence>
<comment type="caution">
    <text evidence="1">The sequence shown here is derived from an EMBL/GenBank/DDBJ whole genome shotgun (WGS) entry which is preliminary data.</text>
</comment>
<evidence type="ECO:0000313" key="1">
    <source>
        <dbReference type="EMBL" id="EWY35945.1"/>
    </source>
</evidence>
<gene>
    <name evidence="1" type="ORF">N825_32105</name>
</gene>
<reference evidence="1 2" key="1">
    <citation type="submission" date="2013-08" db="EMBL/GenBank/DDBJ databases">
        <title>The genome sequence of Skermanella stibiiresistens.</title>
        <authorList>
            <person name="Zhu W."/>
            <person name="Wang G."/>
        </authorList>
    </citation>
    <scope>NUCLEOTIDE SEQUENCE [LARGE SCALE GENOMIC DNA]</scope>
    <source>
        <strain evidence="1 2">SB22</strain>
    </source>
</reference>
<dbReference type="EMBL" id="AVFL01000059">
    <property type="protein sequence ID" value="EWY35945.1"/>
    <property type="molecule type" value="Genomic_DNA"/>
</dbReference>